<protein>
    <submittedName>
        <fullName evidence="1">Uncharacterized protein</fullName>
    </submittedName>
</protein>
<feature type="non-terminal residue" evidence="1">
    <location>
        <position position="191"/>
    </location>
</feature>
<organism evidence="1">
    <name type="scientific">marine sediment metagenome</name>
    <dbReference type="NCBI Taxonomy" id="412755"/>
    <lineage>
        <taxon>unclassified sequences</taxon>
        <taxon>metagenomes</taxon>
        <taxon>ecological metagenomes</taxon>
    </lineage>
</organism>
<dbReference type="EMBL" id="BART01011659">
    <property type="protein sequence ID" value="GAG87819.1"/>
    <property type="molecule type" value="Genomic_DNA"/>
</dbReference>
<evidence type="ECO:0000313" key="1">
    <source>
        <dbReference type="EMBL" id="GAG87819.1"/>
    </source>
</evidence>
<name>X1AXD2_9ZZZZ</name>
<sequence length="191" mass="21842">MKKLNVLFFILLSLLPFCSNAVLLKSGPIFWFRGSTIDKSELAHQDKTYLYSADPKFTMGLIPFSFIVQPHGDKYWTKVYFYILDTGVTNFYLKKSTAFIRHPQKDRDLCLFTLNIGKDLDSFFTVKTLAGSPIHCQLKKVEKDNAFTLLLNNNKTGNTMPSSIHLMAKKPIFVHAKLINKSKPYTSVSYV</sequence>
<proteinExistence type="predicted"/>
<comment type="caution">
    <text evidence="1">The sequence shown here is derived from an EMBL/GenBank/DDBJ whole genome shotgun (WGS) entry which is preliminary data.</text>
</comment>
<dbReference type="AlphaFoldDB" id="X1AXD2"/>
<accession>X1AXD2</accession>
<reference evidence="1" key="1">
    <citation type="journal article" date="2014" name="Front. Microbiol.">
        <title>High frequency of phylogenetically diverse reductive dehalogenase-homologous genes in deep subseafloor sedimentary metagenomes.</title>
        <authorList>
            <person name="Kawai M."/>
            <person name="Futagami T."/>
            <person name="Toyoda A."/>
            <person name="Takaki Y."/>
            <person name="Nishi S."/>
            <person name="Hori S."/>
            <person name="Arai W."/>
            <person name="Tsubouchi T."/>
            <person name="Morono Y."/>
            <person name="Uchiyama I."/>
            <person name="Ito T."/>
            <person name="Fujiyama A."/>
            <person name="Inagaki F."/>
            <person name="Takami H."/>
        </authorList>
    </citation>
    <scope>NUCLEOTIDE SEQUENCE</scope>
    <source>
        <strain evidence="1">Expedition CK06-06</strain>
    </source>
</reference>
<gene>
    <name evidence="1" type="ORF">S01H4_24727</name>
</gene>